<dbReference type="AlphaFoldDB" id="A0AA48KBM4"/>
<evidence type="ECO:0000313" key="2">
    <source>
        <dbReference type="EMBL" id="BDU75996.1"/>
    </source>
</evidence>
<reference evidence="2" key="1">
    <citation type="journal article" date="2023" name="Int. J. Syst. Evol. Microbiol.">
        <title>Mesoterricola silvestris gen. nov., sp. nov., Mesoterricola sediminis sp. nov., Geothrix oryzae sp. nov., Geothrix edaphica sp. nov., Geothrix rubra sp. nov., and Geothrix limicola sp. nov., six novel members of Acidobacteriota isolated from soils.</title>
        <authorList>
            <person name="Itoh H."/>
            <person name="Sugisawa Y."/>
            <person name="Mise K."/>
            <person name="Xu Z."/>
            <person name="Kuniyasu M."/>
            <person name="Ushijima N."/>
            <person name="Kawano K."/>
            <person name="Kobayashi E."/>
            <person name="Shiratori Y."/>
            <person name="Masuda Y."/>
            <person name="Senoo K."/>
        </authorList>
    </citation>
    <scope>NUCLEOTIDE SEQUENCE</scope>
    <source>
        <strain evidence="2">W786</strain>
    </source>
</reference>
<proteinExistence type="predicted"/>
<gene>
    <name evidence="2" type="ORF">METESE_09540</name>
</gene>
<name>A0AA48KBM4_9BACT</name>
<keyword evidence="3" id="KW-1185">Reference proteome</keyword>
<dbReference type="EMBL" id="AP027081">
    <property type="protein sequence ID" value="BDU75996.1"/>
    <property type="molecule type" value="Genomic_DNA"/>
</dbReference>
<dbReference type="Pfam" id="PF00892">
    <property type="entry name" value="EamA"/>
    <property type="match status" value="1"/>
</dbReference>
<sequence>MVWGLTFLVPTVLEGYSPLLITFGRFAAHGLLSCILSQAGPGLRALGREAWKAAAAFALLGNIGYDVVLVQGIRQVGAPLVALITGPFP</sequence>
<evidence type="ECO:0000259" key="1">
    <source>
        <dbReference type="Pfam" id="PF00892"/>
    </source>
</evidence>
<dbReference type="KEGG" id="msea:METESE_09540"/>
<organism evidence="2 3">
    <name type="scientific">Mesoterricola sediminis</name>
    <dbReference type="NCBI Taxonomy" id="2927980"/>
    <lineage>
        <taxon>Bacteria</taxon>
        <taxon>Pseudomonadati</taxon>
        <taxon>Acidobacteriota</taxon>
        <taxon>Holophagae</taxon>
        <taxon>Holophagales</taxon>
        <taxon>Holophagaceae</taxon>
        <taxon>Mesoterricola</taxon>
    </lineage>
</organism>
<dbReference type="InterPro" id="IPR000620">
    <property type="entry name" value="EamA_dom"/>
</dbReference>
<feature type="domain" description="EamA" evidence="1">
    <location>
        <begin position="2"/>
        <end position="85"/>
    </location>
</feature>
<dbReference type="Proteomes" id="UP001228113">
    <property type="component" value="Chromosome"/>
</dbReference>
<dbReference type="GO" id="GO:0016020">
    <property type="term" value="C:membrane"/>
    <property type="evidence" value="ECO:0007669"/>
    <property type="project" value="InterPro"/>
</dbReference>
<accession>A0AA48KBM4</accession>
<evidence type="ECO:0000313" key="3">
    <source>
        <dbReference type="Proteomes" id="UP001228113"/>
    </source>
</evidence>
<protein>
    <recommendedName>
        <fullName evidence="1">EamA domain-containing protein</fullName>
    </recommendedName>
</protein>